<organism evidence="1 2">
    <name type="scientific">Hoylesella loescheii DSM 19665 = JCM 12249 = ATCC 15930</name>
    <dbReference type="NCBI Taxonomy" id="1122985"/>
    <lineage>
        <taxon>Bacteria</taxon>
        <taxon>Pseudomonadati</taxon>
        <taxon>Bacteroidota</taxon>
        <taxon>Bacteroidia</taxon>
        <taxon>Bacteroidales</taxon>
        <taxon>Prevotellaceae</taxon>
        <taxon>Hoylesella</taxon>
    </lineage>
</organism>
<gene>
    <name evidence="1" type="ORF">HMPREF1991_03226</name>
</gene>
<dbReference type="PATRIC" id="fig|1122985.7.peg.3342"/>
<protein>
    <submittedName>
        <fullName evidence="1">Uncharacterized protein</fullName>
    </submittedName>
</protein>
<dbReference type="EMBL" id="JNGW01000141">
    <property type="protein sequence ID" value="KDR50713.1"/>
    <property type="molecule type" value="Genomic_DNA"/>
</dbReference>
<comment type="caution">
    <text evidence="1">The sequence shown here is derived from an EMBL/GenBank/DDBJ whole genome shotgun (WGS) entry which is preliminary data.</text>
</comment>
<accession>A0A069QCW1</accession>
<evidence type="ECO:0000313" key="2">
    <source>
        <dbReference type="Proteomes" id="UP000027442"/>
    </source>
</evidence>
<name>A0A069QCW1_HOYLO</name>
<proteinExistence type="predicted"/>
<dbReference type="AlphaFoldDB" id="A0A069QCW1"/>
<keyword evidence="2" id="KW-1185">Reference proteome</keyword>
<dbReference type="Proteomes" id="UP000027442">
    <property type="component" value="Unassembled WGS sequence"/>
</dbReference>
<evidence type="ECO:0000313" key="1">
    <source>
        <dbReference type="EMBL" id="KDR50713.1"/>
    </source>
</evidence>
<sequence>MIKVIKKIVIFPYISSLCMLFENYTKLYNPTSIVERNSKTKLQQ</sequence>
<dbReference type="HOGENOM" id="CLU_3220157_0_0_10"/>
<reference evidence="1 2" key="1">
    <citation type="submission" date="2013-08" db="EMBL/GenBank/DDBJ databases">
        <authorList>
            <person name="Weinstock G."/>
            <person name="Sodergren E."/>
            <person name="Wylie T."/>
            <person name="Fulton L."/>
            <person name="Fulton R."/>
            <person name="Fronick C."/>
            <person name="O'Laughlin M."/>
            <person name="Godfrey J."/>
            <person name="Miner T."/>
            <person name="Herter B."/>
            <person name="Appelbaum E."/>
            <person name="Cordes M."/>
            <person name="Lek S."/>
            <person name="Wollam A."/>
            <person name="Pepin K.H."/>
            <person name="Palsikar V.B."/>
            <person name="Mitreva M."/>
            <person name="Wilson R.K."/>
        </authorList>
    </citation>
    <scope>NUCLEOTIDE SEQUENCE [LARGE SCALE GENOMIC DNA]</scope>
    <source>
        <strain evidence="1 2">ATCC 15930</strain>
    </source>
</reference>